<dbReference type="InterPro" id="IPR011990">
    <property type="entry name" value="TPR-like_helical_dom_sf"/>
</dbReference>
<sequence length="504" mass="55264">MKLKSILYPAVLLIMTASAISCSKEFIELDPLGQPLVDSYYSNEDEAFSGLVAAYDIMGKQSKSFENMITMMNAGSDDHFAGGGGPSDGTGIQSFSNYTIDPATIPGSFWNDYFQGIFRTNILLQKLPDVPMDDALRTRFTAEAKALRAYYYFELVRLFRNVPLFTEPILTSEIYTVEQVAPEVIYAQIETDLSEALPDLPLRITDLENEAGRFTQGSAQALLGKVYLYEGKNQQSAQQFAEVNGMPGETSKYGYKLVDNFADLFSLTNEFNSESIIELAATSLANVSYDTWGGGQNEGNTVNQMVGPRGYSVTAGSSAPDYAGGWSFNTVTQGLYDVLKGDPRFDATIADLKALQAAGEANYTPGNRDTGYFLKKFMPLKSDQSTGGGNVELNYKQNVYIIRLADTYLMEAEALGASGARAQALLDAVRARVGLSPVPVSIDNIMLERRRELAGEGHRWFDLVRTGRAASVLADRGFTSGKNEIFPIPLNELENTLIVQNPNY</sequence>
<dbReference type="Gene3D" id="1.25.40.390">
    <property type="match status" value="1"/>
</dbReference>
<dbReference type="CDD" id="cd08977">
    <property type="entry name" value="SusD"/>
    <property type="match status" value="1"/>
</dbReference>
<dbReference type="Pfam" id="PF14322">
    <property type="entry name" value="SusD-like_3"/>
    <property type="match status" value="1"/>
</dbReference>
<name>A0A4V1KRA7_9FLAO</name>
<gene>
    <name evidence="9" type="ORF">DSM00_36</name>
</gene>
<dbReference type="RefSeq" id="WP_128756003.1">
    <property type="nucleotide sequence ID" value="NZ_QOVM01000001.1"/>
</dbReference>
<comment type="subcellular location">
    <subcellularLocation>
        <location evidence="1">Cell outer membrane</location>
    </subcellularLocation>
</comment>
<feature type="chain" id="PRO_5020948816" evidence="6">
    <location>
        <begin position="20"/>
        <end position="504"/>
    </location>
</feature>
<dbReference type="Pfam" id="PF07980">
    <property type="entry name" value="SusD_RagB"/>
    <property type="match status" value="1"/>
</dbReference>
<keyword evidence="3 6" id="KW-0732">Signal</keyword>
<dbReference type="AlphaFoldDB" id="A0A4V1KRA7"/>
<dbReference type="Proteomes" id="UP000289238">
    <property type="component" value="Unassembled WGS sequence"/>
</dbReference>
<feature type="domain" description="SusD-like N-terminal" evidence="8">
    <location>
        <begin position="98"/>
        <end position="228"/>
    </location>
</feature>
<evidence type="ECO:0000256" key="3">
    <source>
        <dbReference type="ARBA" id="ARBA00022729"/>
    </source>
</evidence>
<dbReference type="InterPro" id="IPR012944">
    <property type="entry name" value="SusD_RagB_dom"/>
</dbReference>
<evidence type="ECO:0000313" key="10">
    <source>
        <dbReference type="Proteomes" id="UP000289238"/>
    </source>
</evidence>
<keyword evidence="10" id="KW-1185">Reference proteome</keyword>
<evidence type="ECO:0000259" key="7">
    <source>
        <dbReference type="Pfam" id="PF07980"/>
    </source>
</evidence>
<keyword evidence="4" id="KW-0472">Membrane</keyword>
<evidence type="ECO:0000256" key="5">
    <source>
        <dbReference type="ARBA" id="ARBA00023237"/>
    </source>
</evidence>
<evidence type="ECO:0000256" key="6">
    <source>
        <dbReference type="SAM" id="SignalP"/>
    </source>
</evidence>
<dbReference type="PROSITE" id="PS51257">
    <property type="entry name" value="PROKAR_LIPOPROTEIN"/>
    <property type="match status" value="1"/>
</dbReference>
<evidence type="ECO:0000313" key="9">
    <source>
        <dbReference type="EMBL" id="RXG24252.1"/>
    </source>
</evidence>
<evidence type="ECO:0000256" key="4">
    <source>
        <dbReference type="ARBA" id="ARBA00023136"/>
    </source>
</evidence>
<organism evidence="9 10">
    <name type="scientific">Leeuwenhoekiella aequorea</name>
    <dbReference type="NCBI Taxonomy" id="283736"/>
    <lineage>
        <taxon>Bacteria</taxon>
        <taxon>Pseudomonadati</taxon>
        <taxon>Bacteroidota</taxon>
        <taxon>Flavobacteriia</taxon>
        <taxon>Flavobacteriales</taxon>
        <taxon>Flavobacteriaceae</taxon>
        <taxon>Leeuwenhoekiella</taxon>
    </lineage>
</organism>
<evidence type="ECO:0000256" key="2">
    <source>
        <dbReference type="ARBA" id="ARBA00006275"/>
    </source>
</evidence>
<dbReference type="EMBL" id="QOVM01000001">
    <property type="protein sequence ID" value="RXG24252.1"/>
    <property type="molecule type" value="Genomic_DNA"/>
</dbReference>
<evidence type="ECO:0000256" key="1">
    <source>
        <dbReference type="ARBA" id="ARBA00004442"/>
    </source>
</evidence>
<accession>A0A4V1KRA7</accession>
<reference evidence="9 10" key="1">
    <citation type="submission" date="2018-07" db="EMBL/GenBank/DDBJ databases">
        <title>Leeuwenhoekiella genomics.</title>
        <authorList>
            <person name="Tahon G."/>
            <person name="Willems A."/>
        </authorList>
    </citation>
    <scope>NUCLEOTIDE SEQUENCE [LARGE SCALE GENOMIC DNA]</scope>
    <source>
        <strain evidence="9 10">LMG 22550</strain>
    </source>
</reference>
<dbReference type="SUPFAM" id="SSF48452">
    <property type="entry name" value="TPR-like"/>
    <property type="match status" value="1"/>
</dbReference>
<dbReference type="GO" id="GO:0009279">
    <property type="term" value="C:cell outer membrane"/>
    <property type="evidence" value="ECO:0007669"/>
    <property type="project" value="UniProtKB-SubCell"/>
</dbReference>
<dbReference type="InterPro" id="IPR033985">
    <property type="entry name" value="SusD-like_N"/>
</dbReference>
<dbReference type="OrthoDB" id="5694214at2"/>
<keyword evidence="5" id="KW-0998">Cell outer membrane</keyword>
<comment type="caution">
    <text evidence="9">The sequence shown here is derived from an EMBL/GenBank/DDBJ whole genome shotgun (WGS) entry which is preliminary data.</text>
</comment>
<feature type="domain" description="RagB/SusD" evidence="7">
    <location>
        <begin position="337"/>
        <end position="470"/>
    </location>
</feature>
<comment type="similarity">
    <text evidence="2">Belongs to the SusD family.</text>
</comment>
<proteinExistence type="inferred from homology"/>
<feature type="signal peptide" evidence="6">
    <location>
        <begin position="1"/>
        <end position="19"/>
    </location>
</feature>
<evidence type="ECO:0000259" key="8">
    <source>
        <dbReference type="Pfam" id="PF14322"/>
    </source>
</evidence>
<protein>
    <submittedName>
        <fullName evidence="9">Putative outer membrane starch-binding protein</fullName>
    </submittedName>
</protein>